<reference evidence="1 2" key="1">
    <citation type="submission" date="2024-01" db="EMBL/GenBank/DDBJ databases">
        <title>A draft genome for a cacao thread blight-causing isolate of Paramarasmius palmivorus.</title>
        <authorList>
            <person name="Baruah I.K."/>
            <person name="Bukari Y."/>
            <person name="Amoako-Attah I."/>
            <person name="Meinhardt L.W."/>
            <person name="Bailey B.A."/>
            <person name="Cohen S.P."/>
        </authorList>
    </citation>
    <scope>NUCLEOTIDE SEQUENCE [LARGE SCALE GENOMIC DNA]</scope>
    <source>
        <strain evidence="1 2">GH-12</strain>
    </source>
</reference>
<proteinExistence type="predicted"/>
<organism evidence="1 2">
    <name type="scientific">Paramarasmius palmivorus</name>
    <dbReference type="NCBI Taxonomy" id="297713"/>
    <lineage>
        <taxon>Eukaryota</taxon>
        <taxon>Fungi</taxon>
        <taxon>Dikarya</taxon>
        <taxon>Basidiomycota</taxon>
        <taxon>Agaricomycotina</taxon>
        <taxon>Agaricomycetes</taxon>
        <taxon>Agaricomycetidae</taxon>
        <taxon>Agaricales</taxon>
        <taxon>Marasmiineae</taxon>
        <taxon>Marasmiaceae</taxon>
        <taxon>Paramarasmius</taxon>
    </lineage>
</organism>
<gene>
    <name evidence="1" type="ORF">VNI00_007274</name>
</gene>
<evidence type="ECO:0000313" key="1">
    <source>
        <dbReference type="EMBL" id="KAK7045852.1"/>
    </source>
</evidence>
<protein>
    <submittedName>
        <fullName evidence="1">Uncharacterized protein</fullName>
    </submittedName>
</protein>
<keyword evidence="2" id="KW-1185">Reference proteome</keyword>
<sequence length="123" mass="13227">MKSSAFIHNNMFGTKGVVQTVDIQKGCATPNFNAPITEETGSWMEGLSILMSTTGNSSMTKLARNAIEGSTTRVADWQSEGGVLSKSGGTSENLTTQYLLLINEGQLKRAYQDGNQTTYIPSL</sequence>
<comment type="caution">
    <text evidence="1">The sequence shown here is derived from an EMBL/GenBank/DDBJ whole genome shotgun (WGS) entry which is preliminary data.</text>
</comment>
<dbReference type="EMBL" id="JAYKXP010000023">
    <property type="protein sequence ID" value="KAK7045852.1"/>
    <property type="molecule type" value="Genomic_DNA"/>
</dbReference>
<dbReference type="AlphaFoldDB" id="A0AAW0D3Z2"/>
<evidence type="ECO:0000313" key="2">
    <source>
        <dbReference type="Proteomes" id="UP001383192"/>
    </source>
</evidence>
<dbReference type="Proteomes" id="UP001383192">
    <property type="component" value="Unassembled WGS sequence"/>
</dbReference>
<name>A0AAW0D3Z2_9AGAR</name>
<accession>A0AAW0D3Z2</accession>